<evidence type="ECO:0000256" key="6">
    <source>
        <dbReference type="ARBA" id="ARBA00022840"/>
    </source>
</evidence>
<keyword evidence="8 10" id="KW-0472">Membrane</keyword>
<feature type="transmembrane region" description="Helical" evidence="10">
    <location>
        <begin position="837"/>
        <end position="855"/>
    </location>
</feature>
<feature type="domain" description="ABC transporter" evidence="11">
    <location>
        <begin position="531"/>
        <end position="774"/>
    </location>
</feature>
<dbReference type="SUPFAM" id="SSF90123">
    <property type="entry name" value="ABC transporter transmembrane region"/>
    <property type="match status" value="2"/>
</dbReference>
<dbReference type="Gene3D" id="3.40.50.300">
    <property type="entry name" value="P-loop containing nucleotide triphosphate hydrolases"/>
    <property type="match status" value="2"/>
</dbReference>
<evidence type="ECO:0000256" key="5">
    <source>
        <dbReference type="ARBA" id="ARBA00022741"/>
    </source>
</evidence>
<evidence type="ECO:0000256" key="9">
    <source>
        <dbReference type="ARBA" id="ARBA00023180"/>
    </source>
</evidence>
<dbReference type="GO" id="GO:0016887">
    <property type="term" value="F:ATP hydrolysis activity"/>
    <property type="evidence" value="ECO:0007669"/>
    <property type="project" value="InterPro"/>
</dbReference>
<dbReference type="InterPro" id="IPR017871">
    <property type="entry name" value="ABC_transporter-like_CS"/>
</dbReference>
<reference evidence="13" key="1">
    <citation type="journal article" date="2014" name="Genome Announc.">
        <title>De novo whole-genome sequence and genome annotation of Lichtheimia ramosa.</title>
        <authorList>
            <person name="Linde J."/>
            <person name="Schwartze V."/>
            <person name="Binder U."/>
            <person name="Lass-Florl C."/>
            <person name="Voigt K."/>
            <person name="Horn F."/>
        </authorList>
    </citation>
    <scope>NUCLEOTIDE SEQUENCE</scope>
    <source>
        <strain evidence="13">JMRC FSU:6197</strain>
    </source>
</reference>
<feature type="transmembrane region" description="Helical" evidence="10">
    <location>
        <begin position="476"/>
        <end position="495"/>
    </location>
</feature>
<protein>
    <recommendedName>
        <fullName evidence="14">ATP-dependent bile acid permease</fullName>
    </recommendedName>
</protein>
<feature type="transmembrane region" description="Helical" evidence="10">
    <location>
        <begin position="452"/>
        <end position="470"/>
    </location>
</feature>
<keyword evidence="9" id="KW-0325">Glycoprotein</keyword>
<dbReference type="CDD" id="cd03250">
    <property type="entry name" value="ABCC_MRP_domain1"/>
    <property type="match status" value="1"/>
</dbReference>
<dbReference type="PANTHER" id="PTHR24223:SF353">
    <property type="entry name" value="ABC TRANSPORTER ATP-BINDING PROTEIN_PERMEASE VMR1-RELATED"/>
    <property type="match status" value="1"/>
</dbReference>
<keyword evidence="3 10" id="KW-0812">Transmembrane</keyword>
<comment type="subcellular location">
    <subcellularLocation>
        <location evidence="1">Membrane</location>
        <topology evidence="1">Multi-pass membrane protein</topology>
    </subcellularLocation>
</comment>
<evidence type="ECO:0000256" key="7">
    <source>
        <dbReference type="ARBA" id="ARBA00022989"/>
    </source>
</evidence>
<dbReference type="PANTHER" id="PTHR24223">
    <property type="entry name" value="ATP-BINDING CASSETTE SUB-FAMILY C"/>
    <property type="match status" value="1"/>
</dbReference>
<dbReference type="CDD" id="cd03244">
    <property type="entry name" value="ABCC_MRP_domain2"/>
    <property type="match status" value="1"/>
</dbReference>
<dbReference type="PROSITE" id="PS50929">
    <property type="entry name" value="ABC_TM1F"/>
    <property type="match status" value="2"/>
</dbReference>
<dbReference type="Pfam" id="PF00664">
    <property type="entry name" value="ABC_membrane"/>
    <property type="match status" value="2"/>
</dbReference>
<feature type="transmembrane region" description="Helical" evidence="10">
    <location>
        <begin position="367"/>
        <end position="385"/>
    </location>
</feature>
<name>A0A077WBZ9_9FUNG</name>
<dbReference type="SUPFAM" id="SSF52540">
    <property type="entry name" value="P-loop containing nucleoside triphosphate hydrolases"/>
    <property type="match status" value="2"/>
</dbReference>
<dbReference type="EMBL" id="LK023313">
    <property type="protein sequence ID" value="CDS03703.1"/>
    <property type="molecule type" value="Genomic_DNA"/>
</dbReference>
<dbReference type="FunFam" id="3.40.50.300:FF:000825">
    <property type="entry name" value="ABC bile acid transporter"/>
    <property type="match status" value="1"/>
</dbReference>
<dbReference type="GO" id="GO:0140359">
    <property type="term" value="F:ABC-type transporter activity"/>
    <property type="evidence" value="ECO:0007669"/>
    <property type="project" value="InterPro"/>
</dbReference>
<feature type="transmembrane region" description="Helical" evidence="10">
    <location>
        <begin position="989"/>
        <end position="1008"/>
    </location>
</feature>
<dbReference type="InterPro" id="IPR003593">
    <property type="entry name" value="AAA+_ATPase"/>
</dbReference>
<evidence type="ECO:0000256" key="10">
    <source>
        <dbReference type="SAM" id="Phobius"/>
    </source>
</evidence>
<feature type="transmembrane region" description="Helical" evidence="10">
    <location>
        <begin position="215"/>
        <end position="235"/>
    </location>
</feature>
<evidence type="ECO:0000256" key="2">
    <source>
        <dbReference type="ARBA" id="ARBA00022448"/>
    </source>
</evidence>
<dbReference type="InterPro" id="IPR027417">
    <property type="entry name" value="P-loop_NTPase"/>
</dbReference>
<dbReference type="PROSITE" id="PS50893">
    <property type="entry name" value="ABC_TRANSPORTER_2"/>
    <property type="match status" value="2"/>
</dbReference>
<dbReference type="InterPro" id="IPR011527">
    <property type="entry name" value="ABC1_TM_dom"/>
</dbReference>
<proteinExistence type="predicted"/>
<feature type="domain" description="ABC transmembrane type-1" evidence="12">
    <location>
        <begin position="841"/>
        <end position="1152"/>
    </location>
</feature>
<evidence type="ECO:0000256" key="1">
    <source>
        <dbReference type="ARBA" id="ARBA00004141"/>
    </source>
</evidence>
<dbReference type="GO" id="GO:0000329">
    <property type="term" value="C:fungal-type vacuole membrane"/>
    <property type="evidence" value="ECO:0007669"/>
    <property type="project" value="TreeGrafter"/>
</dbReference>
<dbReference type="InterPro" id="IPR036640">
    <property type="entry name" value="ABC1_TM_sf"/>
</dbReference>
<dbReference type="InterPro" id="IPR003439">
    <property type="entry name" value="ABC_transporter-like_ATP-bd"/>
</dbReference>
<dbReference type="FunFam" id="3.40.50.300:FF:000565">
    <property type="entry name" value="ABC bile acid transporter"/>
    <property type="match status" value="1"/>
</dbReference>
<evidence type="ECO:0000256" key="8">
    <source>
        <dbReference type="ARBA" id="ARBA00023136"/>
    </source>
</evidence>
<dbReference type="CDD" id="cd18596">
    <property type="entry name" value="ABC_6TM_VMR1_D1_like"/>
    <property type="match status" value="1"/>
</dbReference>
<dbReference type="FunFam" id="1.20.1560.10:FF:000006">
    <property type="entry name" value="ATP-binding cassette, sub-family C (CFTR/MRP), member 9"/>
    <property type="match status" value="1"/>
</dbReference>
<dbReference type="Gene3D" id="1.20.1560.10">
    <property type="entry name" value="ABC transporter type 1, transmembrane domain"/>
    <property type="match status" value="2"/>
</dbReference>
<keyword evidence="4" id="KW-0677">Repeat</keyword>
<sequence>MCYHCLILLSRFIDSLIPILFLLGSLTFILQAWLRSRRSFHSAVYAPLKQHVTSYGTTPSLEEDEDDTPSSSTIASEELYDVPLNRWSIYNITRLAGTLLQLGISAGVLRALLVHDYTLDTTVEGSSSNVLTSSMTDCVYWGRPMSTEMWASIYSKFMFSWVAPMLKEGYQRTLNADDLVELIPQNRAKNVLQTYQHYRSPSLFWGVIRTFKKELAIQALWCVLWNACLFGPPVFLNKIIKYIENRHPDQPVSMAYAYVILLFITSASQALALQQALYIGRTLGVRIQAIIVGEVFSKALRKRQGDREETAHDDDNDEKKAESNVNNLLSVDSLRISDFMAYSFQLYGSAIQMVVSGALLYNLLGTAALWGLGVMVLTQPVAFLVSKRFEKVQDQVMSATDNRIKKVNELLSAIRIIKFFAWEKEFKKRVMDAREKELKVLLARLYMHVHTVNVWFFIPILIMITVFYAYTRTNDLTAATAFTALALFNILRFALDELPMFIMWALQGRVSAKRVQKFLAEEEVTSPQPTVMHADIGFVDNAAFGWEKDKAIIKDLNLSFPRGKLSVICGPTGSGKTTLLASLLGETYCMRGAAHLPRIVPKSKAPVGGAASGIAYVAQTAWLQNRSIRDNILFGLPYDAERYEQVLYITALTKDLEIFEYGDSTEIGEKGVTLSGGQKQRMAIARAVYSQAETIILDDCLSAVDAHTAKHLYEHCITGNLMKDRTVILVTHHVALCLDSAAYVVAMKDGQVLGAGDPSTVLKSGALGEELANTYDEDRSSKKESAGATDGAVPLVPETVELDKKDGTGKLVKEEERAEGWVPWSIYEAYIYASGGYIFWALILIAFCLNQGVIFSQDYWIKVWTSAYETKNHDFGLLNALGTRSSILLNSLSLSSVSPSEEPNQQQRVNVMYYLGIYTLIGVMALLATTARSLIVYYGGIRASRRLHEKLLHKILRAKVRFFDSTPLGRILNRFSTDMEAIDQEVSPMVAFVLFSMVTMFCVLILVSTVLPAFLIPGTFIAVVFVFIGMYYLATSRDLKRLNSVSRSPIYVQFSETLNGVSTIRAFGAQPRFIKENHELVDNNNRPFLWMWATNRWLHSRIEVLGSAVCFFTGLVIMIARSWIDPGLAGLCLSYALQFTDNLIWVVRGYAQNEMNMNSIERVQEYMDIEEEAPEHIPATCPPKSWPETGAVKVEELEMRYSQDSPAVLHRISFETKPREKVGIVGRTGSGKSTLALSLFRFMEASHGRILIDGVDIANLGLEDLRSRLTIIPQDPVLFSGTLRSNLDPFGQHDDAELWAALKRSHLIDQQDGDEEKKITLDSVVLENGNNWSQGQRQLIALARALVKKSTLIILDEATSSVDFDTDRKIQETIRSELVHSSLLCIAHRIRTVADYDRILVLDQGRVKEFDTPYNLITRQDSIFRQMCQRSGEFEELLEIASAKHSVA</sequence>
<keyword evidence="2" id="KW-0813">Transport</keyword>
<feature type="domain" description="ABC transporter" evidence="11">
    <location>
        <begin position="1192"/>
        <end position="1429"/>
    </location>
</feature>
<evidence type="ECO:0000256" key="3">
    <source>
        <dbReference type="ARBA" id="ARBA00022692"/>
    </source>
</evidence>
<dbReference type="SMART" id="SM00382">
    <property type="entry name" value="AAA"/>
    <property type="match status" value="2"/>
</dbReference>
<dbReference type="Pfam" id="PF00005">
    <property type="entry name" value="ABC_tran"/>
    <property type="match status" value="2"/>
</dbReference>
<gene>
    <name evidence="13" type="ORF">LRAMOSA01104</name>
</gene>
<dbReference type="InterPro" id="IPR050173">
    <property type="entry name" value="ABC_transporter_C-like"/>
</dbReference>
<feature type="transmembrane region" description="Helical" evidence="10">
    <location>
        <begin position="16"/>
        <end position="34"/>
    </location>
</feature>
<evidence type="ECO:0000259" key="12">
    <source>
        <dbReference type="PROSITE" id="PS50929"/>
    </source>
</evidence>
<accession>A0A077WBZ9</accession>
<organism evidence="13">
    <name type="scientific">Lichtheimia ramosa</name>
    <dbReference type="NCBI Taxonomy" id="688394"/>
    <lineage>
        <taxon>Eukaryota</taxon>
        <taxon>Fungi</taxon>
        <taxon>Fungi incertae sedis</taxon>
        <taxon>Mucoromycota</taxon>
        <taxon>Mucoromycotina</taxon>
        <taxon>Mucoromycetes</taxon>
        <taxon>Mucorales</taxon>
        <taxon>Lichtheimiaceae</taxon>
        <taxon>Lichtheimia</taxon>
    </lineage>
</organism>
<feature type="transmembrane region" description="Helical" evidence="10">
    <location>
        <begin position="911"/>
        <end position="938"/>
    </location>
</feature>
<evidence type="ECO:0000256" key="4">
    <source>
        <dbReference type="ARBA" id="ARBA00022737"/>
    </source>
</evidence>
<dbReference type="PROSITE" id="PS00211">
    <property type="entry name" value="ABC_TRANSPORTER_1"/>
    <property type="match status" value="1"/>
</dbReference>
<dbReference type="GO" id="GO:0005524">
    <property type="term" value="F:ATP binding"/>
    <property type="evidence" value="ECO:0007669"/>
    <property type="project" value="UniProtKB-KW"/>
</dbReference>
<keyword evidence="6" id="KW-0067">ATP-binding</keyword>
<feature type="transmembrane region" description="Helical" evidence="10">
    <location>
        <begin position="1014"/>
        <end position="1034"/>
    </location>
</feature>
<feature type="transmembrane region" description="Helical" evidence="10">
    <location>
        <begin position="255"/>
        <end position="273"/>
    </location>
</feature>
<keyword evidence="5" id="KW-0547">Nucleotide-binding</keyword>
<evidence type="ECO:0000259" key="11">
    <source>
        <dbReference type="PROSITE" id="PS50893"/>
    </source>
</evidence>
<evidence type="ECO:0008006" key="14">
    <source>
        <dbReference type="Google" id="ProtNLM"/>
    </source>
</evidence>
<dbReference type="OrthoDB" id="6500128at2759"/>
<keyword evidence="7 10" id="KW-1133">Transmembrane helix</keyword>
<evidence type="ECO:0000313" key="13">
    <source>
        <dbReference type="EMBL" id="CDS03703.1"/>
    </source>
</evidence>
<feature type="domain" description="ABC transmembrane type-1" evidence="12">
    <location>
        <begin position="219"/>
        <end position="502"/>
    </location>
</feature>
<dbReference type="CDD" id="cd18604">
    <property type="entry name" value="ABC_6TM_VMR1_D2_like"/>
    <property type="match status" value="1"/>
</dbReference>
<feature type="transmembrane region" description="Helical" evidence="10">
    <location>
        <begin position="1104"/>
        <end position="1124"/>
    </location>
</feature>